<comment type="catalytic activity">
    <reaction evidence="17">
        <text>L-arginyl-glycine(out) = L-arginyl-glycine(in)</text>
        <dbReference type="Rhea" id="RHEA:79391"/>
        <dbReference type="ChEBI" id="CHEBI:229955"/>
    </reaction>
</comment>
<evidence type="ECO:0000256" key="22">
    <source>
        <dbReference type="ARBA" id="ARBA00045018"/>
    </source>
</evidence>
<dbReference type="OrthoDB" id="424834at2759"/>
<evidence type="ECO:0000256" key="25">
    <source>
        <dbReference type="SAM" id="Phobius"/>
    </source>
</evidence>
<comment type="catalytic activity">
    <reaction evidence="9">
        <text>L-histidyl-glycine(out) = L-histidyl-glycine(in)</text>
        <dbReference type="Rhea" id="RHEA:79395"/>
        <dbReference type="ChEBI" id="CHEBI:229957"/>
    </reaction>
</comment>
<comment type="catalytic activity">
    <reaction evidence="14">
        <text>L-aspartyl-L-lysine(out) = L-aspartyl-L-lysine(in)</text>
        <dbReference type="Rhea" id="RHEA:79411"/>
        <dbReference type="ChEBI" id="CHEBI:229953"/>
    </reaction>
</comment>
<dbReference type="InterPro" id="IPR011701">
    <property type="entry name" value="MFS"/>
</dbReference>
<evidence type="ECO:0000313" key="26">
    <source>
        <dbReference type="EMBL" id="EPZ32650.1"/>
    </source>
</evidence>
<comment type="catalytic activity">
    <reaction evidence="11">
        <text>L-alpha-aminoacyl-L-histidine(out) = L-alpha-aminoacyl-L-histidine(in)</text>
        <dbReference type="Rhea" id="RHEA:79375"/>
        <dbReference type="ChEBI" id="CHEBI:229967"/>
    </reaction>
</comment>
<evidence type="ECO:0000256" key="20">
    <source>
        <dbReference type="ARBA" id="ARBA00044924"/>
    </source>
</evidence>
<evidence type="ECO:0000256" key="11">
    <source>
        <dbReference type="ARBA" id="ARBA00044884"/>
    </source>
</evidence>
<dbReference type="PANTHER" id="PTHR23512">
    <property type="entry name" value="MAJOR FACILITATOR SUPERFAMILY DOMAIN-CONTAINING PROTEIN 1"/>
    <property type="match status" value="1"/>
</dbReference>
<comment type="catalytic activity">
    <reaction evidence="19">
        <text>L-alanyl-L-lysine(out) = L-alanyl-L-lysine(in)</text>
        <dbReference type="Rhea" id="RHEA:79415"/>
        <dbReference type="ChEBI" id="CHEBI:192470"/>
    </reaction>
</comment>
<evidence type="ECO:0000256" key="13">
    <source>
        <dbReference type="ARBA" id="ARBA00044893"/>
    </source>
</evidence>
<evidence type="ECO:0000256" key="6">
    <source>
        <dbReference type="ARBA" id="ARBA00023136"/>
    </source>
</evidence>
<comment type="subunit">
    <text evidence="24">Homodimer. Interacts with lysosomal protein GLMP (via lumenal domain); the interaction starts while both proteins are still in the endoplasmic reticulum and is required for stabilization of MFSD1 in lysosomes but has no direct effect on its targeting to lysosomes or transporter activity.</text>
</comment>
<comment type="catalytic activity">
    <reaction evidence="20">
        <text>L-lysyl-glycine(out) = L-lysyl-glycine(in)</text>
        <dbReference type="Rhea" id="RHEA:79407"/>
        <dbReference type="ChEBI" id="CHEBI:191202"/>
    </reaction>
</comment>
<keyword evidence="27" id="KW-1185">Reference proteome</keyword>
<evidence type="ECO:0000256" key="18">
    <source>
        <dbReference type="ARBA" id="ARBA00044912"/>
    </source>
</evidence>
<keyword evidence="5 25" id="KW-1133">Transmembrane helix</keyword>
<evidence type="ECO:0000256" key="10">
    <source>
        <dbReference type="ARBA" id="ARBA00044881"/>
    </source>
</evidence>
<organism evidence="26 27">
    <name type="scientific">Rozella allomycis (strain CSF55)</name>
    <dbReference type="NCBI Taxonomy" id="988480"/>
    <lineage>
        <taxon>Eukaryota</taxon>
        <taxon>Fungi</taxon>
        <taxon>Fungi incertae sedis</taxon>
        <taxon>Cryptomycota</taxon>
        <taxon>Cryptomycota incertae sedis</taxon>
        <taxon>Rozella</taxon>
    </lineage>
</organism>
<gene>
    <name evidence="26" type="ORF">O9G_002736</name>
</gene>
<comment type="catalytic activity">
    <reaction evidence="18">
        <text>L-histidyl-L-alpha-amino acid(out) = L-histidyl-L-alpha-amino acid(in)</text>
        <dbReference type="Rhea" id="RHEA:79379"/>
        <dbReference type="ChEBI" id="CHEBI:229964"/>
    </reaction>
</comment>
<feature type="transmembrane region" description="Helical" evidence="25">
    <location>
        <begin position="57"/>
        <end position="77"/>
    </location>
</feature>
<evidence type="ECO:0000256" key="5">
    <source>
        <dbReference type="ARBA" id="ARBA00022989"/>
    </source>
</evidence>
<keyword evidence="4 25" id="KW-0812">Transmembrane</keyword>
<feature type="transmembrane region" description="Helical" evidence="25">
    <location>
        <begin position="110"/>
        <end position="129"/>
    </location>
</feature>
<comment type="catalytic activity">
    <reaction evidence="16">
        <text>L-lysyl-L-lysine(out) = L-lysyl-L-lysine(in)</text>
        <dbReference type="Rhea" id="RHEA:79403"/>
        <dbReference type="ChEBI" id="CHEBI:229956"/>
    </reaction>
</comment>
<comment type="catalytic activity">
    <reaction evidence="8">
        <text>L-lysyl-L-alanine(out) = L-lysyl-L-alanine(in)</text>
        <dbReference type="Rhea" id="RHEA:79399"/>
        <dbReference type="ChEBI" id="CHEBI:229954"/>
    </reaction>
</comment>
<evidence type="ECO:0000256" key="3">
    <source>
        <dbReference type="ARBA" id="ARBA00022448"/>
    </source>
</evidence>
<evidence type="ECO:0000256" key="9">
    <source>
        <dbReference type="ARBA" id="ARBA00044878"/>
    </source>
</evidence>
<feature type="transmembrane region" description="Helical" evidence="25">
    <location>
        <begin position="452"/>
        <end position="471"/>
    </location>
</feature>
<evidence type="ECO:0000256" key="15">
    <source>
        <dbReference type="ARBA" id="ARBA00044899"/>
    </source>
</evidence>
<dbReference type="Pfam" id="PF07690">
    <property type="entry name" value="MFS_1"/>
    <property type="match status" value="1"/>
</dbReference>
<evidence type="ECO:0000256" key="7">
    <source>
        <dbReference type="ARBA" id="ARBA00023228"/>
    </source>
</evidence>
<sequence>MQGNVSLSKWQTIFCIANLAMLLPGVYYAYDIPASLYAVLQNELGSNDEEYEYQMQLMYALYSFPNIILPVGVGAVMDRLGTPKSITVVFFFVILGQILTSLGVANKSFYIILTGRTIFGIGGESVNIVQGNLSSYFFNGSFLSFVLAFNTSVARAGSVANDLLTRRIQMAYGSAFAFWVGTLICAVASALWLARFYSKMSRNQLLQIPTNSQAHVEYQNESQVNLTEQVEARMKHSSSNSSTENIDEKGMQTVILPVFDDTRMDMSIRQKAFQNIKYVYQNFPLPFWLICADLLIFNGIMIPFNLIQSSFVGDKFFGGDDVTAKGLMSIPNTACVFLGPLIGIIQDKKGNLPFYLIACGGLYFISHSLLTFSNMPPIIAISLLSFPYVFQLTVWPCIPKLLQEKDVSLGFGIATAIMNLGLFLVPIIVAWVGTSASDLKNGQMKSFYNQEYLFLSMAFLSIIISIILFDVDKRRFASILSNVKIEDKDTVELHSSISKES</sequence>
<evidence type="ECO:0000256" key="23">
    <source>
        <dbReference type="ARBA" id="ARBA00045709"/>
    </source>
</evidence>
<evidence type="ECO:0000256" key="24">
    <source>
        <dbReference type="ARBA" id="ARBA00046376"/>
    </source>
</evidence>
<evidence type="ECO:0000256" key="1">
    <source>
        <dbReference type="ARBA" id="ARBA00004155"/>
    </source>
</evidence>
<feature type="transmembrane region" description="Helical" evidence="25">
    <location>
        <begin position="352"/>
        <end position="372"/>
    </location>
</feature>
<comment type="function">
    <text evidence="23">Lysosomal dipeptide uniporter that selectively exports lysine, arginine or histidine-containing dipeptides with a net positive charge from the lysosome lumen into the cytosol. Could play a role in a specific type of protein O-glycosylation indirectly regulating macrophages migration and tissue invasion. Also essential for liver homeostasis.</text>
</comment>
<comment type="catalytic activity">
    <reaction evidence="12">
        <text>L-lysyl-L-alpha-amino acid(out) = L-lysyl-L-alpha-amino acid(in)</text>
        <dbReference type="Rhea" id="RHEA:79387"/>
        <dbReference type="ChEBI" id="CHEBI:229965"/>
    </reaction>
</comment>
<dbReference type="PANTHER" id="PTHR23512:SF3">
    <property type="entry name" value="MAJOR FACILITATOR SUPERFAMILY DOMAIN-CONTAINING PROTEIN 1"/>
    <property type="match status" value="1"/>
</dbReference>
<dbReference type="Gene3D" id="1.20.1250.20">
    <property type="entry name" value="MFS general substrate transporter like domains"/>
    <property type="match status" value="2"/>
</dbReference>
<comment type="subcellular location">
    <subcellularLocation>
        <location evidence="1">Lysosome membrane</location>
        <topology evidence="1">Multi-pass membrane protein</topology>
    </subcellularLocation>
</comment>
<feature type="transmembrane region" description="Helical" evidence="25">
    <location>
        <begin position="136"/>
        <end position="156"/>
    </location>
</feature>
<reference evidence="26 27" key="1">
    <citation type="journal article" date="2013" name="Curr. Biol.">
        <title>Shared signatures of parasitism and phylogenomics unite Cryptomycota and microsporidia.</title>
        <authorList>
            <person name="James T.Y."/>
            <person name="Pelin A."/>
            <person name="Bonen L."/>
            <person name="Ahrendt S."/>
            <person name="Sain D."/>
            <person name="Corradi N."/>
            <person name="Stajich J.E."/>
        </authorList>
    </citation>
    <scope>NUCLEOTIDE SEQUENCE [LARGE SCALE GENOMIC DNA]</scope>
    <source>
        <strain evidence="26 27">CSF55</strain>
    </source>
</reference>
<dbReference type="InterPro" id="IPR052187">
    <property type="entry name" value="MFSD1"/>
</dbReference>
<dbReference type="HOGENOM" id="CLU_024694_1_0_1"/>
<comment type="similarity">
    <text evidence="2">Belongs to the major facilitator superfamily.</text>
</comment>
<dbReference type="EMBL" id="KE561130">
    <property type="protein sequence ID" value="EPZ32650.1"/>
    <property type="molecule type" value="Genomic_DNA"/>
</dbReference>
<evidence type="ECO:0000256" key="16">
    <source>
        <dbReference type="ARBA" id="ARBA00044900"/>
    </source>
</evidence>
<comment type="catalytic activity">
    <reaction evidence="15">
        <text>L-arginyl-L-alpha-amino acid(out) = L-arginyl-L-alpha-amino acid(in)</text>
        <dbReference type="Rhea" id="RHEA:79371"/>
        <dbReference type="ChEBI" id="CHEBI:84315"/>
    </reaction>
</comment>
<evidence type="ECO:0000256" key="8">
    <source>
        <dbReference type="ARBA" id="ARBA00044876"/>
    </source>
</evidence>
<dbReference type="Proteomes" id="UP000030755">
    <property type="component" value="Unassembled WGS sequence"/>
</dbReference>
<keyword evidence="6 25" id="KW-0472">Membrane</keyword>
<feature type="transmembrane region" description="Helical" evidence="25">
    <location>
        <begin position="410"/>
        <end position="432"/>
    </location>
</feature>
<dbReference type="STRING" id="988480.A0A075AR71"/>
<evidence type="ECO:0000256" key="4">
    <source>
        <dbReference type="ARBA" id="ARBA00022692"/>
    </source>
</evidence>
<evidence type="ECO:0000313" key="27">
    <source>
        <dbReference type="Proteomes" id="UP000030755"/>
    </source>
</evidence>
<protein>
    <recommendedName>
        <fullName evidence="21">Lysosomal dipeptide transporter MFSD1</fullName>
    </recommendedName>
    <alternativeName>
        <fullName evidence="22">Major facilitator superfamily domain-containing protein 1</fullName>
    </alternativeName>
</protein>
<evidence type="ECO:0000256" key="14">
    <source>
        <dbReference type="ARBA" id="ARBA00044898"/>
    </source>
</evidence>
<dbReference type="GO" id="GO:0022857">
    <property type="term" value="F:transmembrane transporter activity"/>
    <property type="evidence" value="ECO:0007669"/>
    <property type="project" value="InterPro"/>
</dbReference>
<evidence type="ECO:0000256" key="21">
    <source>
        <dbReference type="ARBA" id="ARBA00044985"/>
    </source>
</evidence>
<name>A0A075AR71_ROZAC</name>
<feature type="transmembrane region" description="Helical" evidence="25">
    <location>
        <begin position="176"/>
        <end position="194"/>
    </location>
</feature>
<comment type="catalytic activity">
    <reaction evidence="13">
        <text>L-alpha-aminoacyl-L-lysine(out) = L-alpha-aminoacyl-L-lysine(in)</text>
        <dbReference type="Rhea" id="RHEA:79383"/>
        <dbReference type="ChEBI" id="CHEBI:229966"/>
    </reaction>
</comment>
<comment type="catalytic activity">
    <reaction evidence="10">
        <text>L-alpha-aminoacyl-L-arginine(out) = L-alpha-aminoacyl-L-arginine(in)</text>
        <dbReference type="Rhea" id="RHEA:79367"/>
        <dbReference type="ChEBI" id="CHEBI:229968"/>
    </reaction>
</comment>
<feature type="transmembrane region" description="Helical" evidence="25">
    <location>
        <begin position="12"/>
        <end position="30"/>
    </location>
</feature>
<dbReference type="SUPFAM" id="SSF103473">
    <property type="entry name" value="MFS general substrate transporter"/>
    <property type="match status" value="1"/>
</dbReference>
<proteinExistence type="inferred from homology"/>
<feature type="transmembrane region" description="Helical" evidence="25">
    <location>
        <begin position="327"/>
        <end position="345"/>
    </location>
</feature>
<evidence type="ECO:0000256" key="17">
    <source>
        <dbReference type="ARBA" id="ARBA00044903"/>
    </source>
</evidence>
<evidence type="ECO:0000256" key="2">
    <source>
        <dbReference type="ARBA" id="ARBA00008335"/>
    </source>
</evidence>
<evidence type="ECO:0000256" key="19">
    <source>
        <dbReference type="ARBA" id="ARBA00044919"/>
    </source>
</evidence>
<feature type="transmembrane region" description="Helical" evidence="25">
    <location>
        <begin position="378"/>
        <end position="398"/>
    </location>
</feature>
<dbReference type="AlphaFoldDB" id="A0A075AR71"/>
<accession>A0A075AR71</accession>
<feature type="transmembrane region" description="Helical" evidence="25">
    <location>
        <begin position="287"/>
        <end position="307"/>
    </location>
</feature>
<keyword evidence="3" id="KW-0813">Transport</keyword>
<evidence type="ECO:0000256" key="12">
    <source>
        <dbReference type="ARBA" id="ARBA00044891"/>
    </source>
</evidence>
<dbReference type="InterPro" id="IPR036259">
    <property type="entry name" value="MFS_trans_sf"/>
</dbReference>
<keyword evidence="7" id="KW-0458">Lysosome</keyword>
<feature type="transmembrane region" description="Helical" evidence="25">
    <location>
        <begin position="86"/>
        <end position="104"/>
    </location>
</feature>